<dbReference type="AlphaFoldDB" id="A0A438HKF7"/>
<evidence type="ECO:0000313" key="1">
    <source>
        <dbReference type="EMBL" id="RVW84965.1"/>
    </source>
</evidence>
<reference evidence="1 2" key="1">
    <citation type="journal article" date="2018" name="PLoS Genet.">
        <title>Population sequencing reveals clonal diversity and ancestral inbreeding in the grapevine cultivar Chardonnay.</title>
        <authorList>
            <person name="Roach M.J."/>
            <person name="Johnson D.L."/>
            <person name="Bohlmann J."/>
            <person name="van Vuuren H.J."/>
            <person name="Jones S.J."/>
            <person name="Pretorius I.S."/>
            <person name="Schmidt S.A."/>
            <person name="Borneman A.R."/>
        </authorList>
    </citation>
    <scope>NUCLEOTIDE SEQUENCE [LARGE SCALE GENOMIC DNA]</scope>
    <source>
        <strain evidence="2">cv. Chardonnay</strain>
        <tissue evidence="1">Leaf</tissue>
    </source>
</reference>
<sequence length="297" mass="32949">MDMMGFGGDMALVNAVVHLYNEFFRLVNETSSGFFQSSRVNPMGCVENVEALAAELGCKVESLPSYLGLPLGAPFKSMVAWDGVEERTVKWRLKQIQRDFLWGGGALERKPHLVRWALVCLDKRKGDLGGKVWEEQGGWCSKEVRGGYGVGLWKAIRREWDVVSCKLSFVVGNDTLKDAGVKDVWSFIEGGGNRVLWIETKCGKFSVKSLYKALDLTHRPLPIDCHLEFMCAAHGEGGVGARISLDPSTIGRIDEANSFLLGLNGKSVQWDVEDRVLWIETKCGKFSVKSLSTSPRI</sequence>
<organism evidence="1 2">
    <name type="scientific">Vitis vinifera</name>
    <name type="common">Grape</name>
    <dbReference type="NCBI Taxonomy" id="29760"/>
    <lineage>
        <taxon>Eukaryota</taxon>
        <taxon>Viridiplantae</taxon>
        <taxon>Streptophyta</taxon>
        <taxon>Embryophyta</taxon>
        <taxon>Tracheophyta</taxon>
        <taxon>Spermatophyta</taxon>
        <taxon>Magnoliopsida</taxon>
        <taxon>eudicotyledons</taxon>
        <taxon>Gunneridae</taxon>
        <taxon>Pentapetalae</taxon>
        <taxon>rosids</taxon>
        <taxon>Vitales</taxon>
        <taxon>Vitaceae</taxon>
        <taxon>Viteae</taxon>
        <taxon>Vitis</taxon>
    </lineage>
</organism>
<dbReference type="Proteomes" id="UP000288805">
    <property type="component" value="Unassembled WGS sequence"/>
</dbReference>
<name>A0A438HKF7_VITVI</name>
<gene>
    <name evidence="1" type="ORF">CK203_039502</name>
</gene>
<proteinExistence type="predicted"/>
<comment type="caution">
    <text evidence="1">The sequence shown here is derived from an EMBL/GenBank/DDBJ whole genome shotgun (WGS) entry which is preliminary data.</text>
</comment>
<protein>
    <submittedName>
        <fullName evidence="1">Uncharacterized protein</fullName>
    </submittedName>
</protein>
<dbReference type="EMBL" id="QGNW01000209">
    <property type="protein sequence ID" value="RVW84965.1"/>
    <property type="molecule type" value="Genomic_DNA"/>
</dbReference>
<evidence type="ECO:0000313" key="2">
    <source>
        <dbReference type="Proteomes" id="UP000288805"/>
    </source>
</evidence>
<accession>A0A438HKF7</accession>